<dbReference type="KEGG" id="bman:114251970"/>
<proteinExistence type="predicted"/>
<feature type="region of interest" description="Disordered" evidence="3">
    <location>
        <begin position="237"/>
        <end position="270"/>
    </location>
</feature>
<evidence type="ECO:0000259" key="4">
    <source>
        <dbReference type="PROSITE" id="PS50137"/>
    </source>
</evidence>
<evidence type="ECO:0000313" key="6">
    <source>
        <dbReference type="RefSeq" id="XP_028042225.1"/>
    </source>
</evidence>
<gene>
    <name evidence="6" type="primary">LOC114251970</name>
</gene>
<dbReference type="SMART" id="SM00358">
    <property type="entry name" value="DSRM"/>
    <property type="match status" value="2"/>
</dbReference>
<sequence length="355" mass="39266">MHTIEKKSHISHLVMAFLQHKGRAANHFNLEMDSAVSDEPRDVAEDAACVGQDNAPLQFDTNGMEGIEEKKLAGSKEELPSWMKSKLPGVKKVTNKERRRRQNQHLRRLLTPKNAVMVINEMIPKEQIANNFKVEPNPNKHFKQTTPTYCADLTIDGTVYQGYGENKLLARSAAAEQAVRDIIIKKIKKCAESSTEPAEEEPLPMIQLASFALHKLFSEWEGEGYKVPLLRPAAASVSDSESTQSGPVGGATAGAVEHKPSKPAKIKTLPSNASTMHPCMLLAYMKPAQEYRELAVDGDKPQNMMFTIGLVVDGKTYVGKAPNKREARKAAARVACETLFGVEFADRHSENTPRH</sequence>
<feature type="domain" description="DRBM" evidence="4">
    <location>
        <begin position="290"/>
        <end position="341"/>
    </location>
</feature>
<dbReference type="GO" id="GO:0035197">
    <property type="term" value="F:siRNA binding"/>
    <property type="evidence" value="ECO:0007669"/>
    <property type="project" value="TreeGrafter"/>
</dbReference>
<name>A0A6J2KJH0_BOMMA</name>
<dbReference type="Pfam" id="PF00035">
    <property type="entry name" value="dsrm"/>
    <property type="match status" value="1"/>
</dbReference>
<accession>A0A6J2KJH0</accession>
<feature type="domain" description="DRBM" evidence="4">
    <location>
        <begin position="114"/>
        <end position="184"/>
    </location>
</feature>
<dbReference type="InterPro" id="IPR014720">
    <property type="entry name" value="dsRBD_dom"/>
</dbReference>
<keyword evidence="5" id="KW-1185">Reference proteome</keyword>
<keyword evidence="1 2" id="KW-0694">RNA-binding</keyword>
<dbReference type="GO" id="GO:0016442">
    <property type="term" value="C:RISC complex"/>
    <property type="evidence" value="ECO:0007669"/>
    <property type="project" value="TreeGrafter"/>
</dbReference>
<evidence type="ECO:0000256" key="3">
    <source>
        <dbReference type="SAM" id="MobiDB-lite"/>
    </source>
</evidence>
<dbReference type="GO" id="GO:0030422">
    <property type="term" value="P:siRNA processing"/>
    <property type="evidence" value="ECO:0007669"/>
    <property type="project" value="TreeGrafter"/>
</dbReference>
<evidence type="ECO:0000313" key="5">
    <source>
        <dbReference type="Proteomes" id="UP000504629"/>
    </source>
</evidence>
<dbReference type="GO" id="GO:0005634">
    <property type="term" value="C:nucleus"/>
    <property type="evidence" value="ECO:0007669"/>
    <property type="project" value="TreeGrafter"/>
</dbReference>
<dbReference type="InterPro" id="IPR051247">
    <property type="entry name" value="RLC_Component"/>
</dbReference>
<dbReference type="Gene3D" id="3.30.160.20">
    <property type="match status" value="2"/>
</dbReference>
<dbReference type="GO" id="GO:0003725">
    <property type="term" value="F:double-stranded RNA binding"/>
    <property type="evidence" value="ECO:0007669"/>
    <property type="project" value="TreeGrafter"/>
</dbReference>
<dbReference type="RefSeq" id="XP_028042225.1">
    <property type="nucleotide sequence ID" value="XM_028186424.1"/>
</dbReference>
<feature type="compositionally biased region" description="Polar residues" evidence="3">
    <location>
        <begin position="237"/>
        <end position="246"/>
    </location>
</feature>
<dbReference type="AlphaFoldDB" id="A0A6J2KJH0"/>
<dbReference type="PROSITE" id="PS50137">
    <property type="entry name" value="DS_RBD"/>
    <property type="match status" value="2"/>
</dbReference>
<dbReference type="Proteomes" id="UP000504629">
    <property type="component" value="Unplaced"/>
</dbReference>
<dbReference type="GeneID" id="114251970"/>
<dbReference type="PANTHER" id="PTHR46205:SF5">
    <property type="entry name" value="BLANKS-RELATED"/>
    <property type="match status" value="1"/>
</dbReference>
<dbReference type="SUPFAM" id="SSF54768">
    <property type="entry name" value="dsRNA-binding domain-like"/>
    <property type="match status" value="2"/>
</dbReference>
<evidence type="ECO:0000256" key="2">
    <source>
        <dbReference type="PROSITE-ProRule" id="PRU00266"/>
    </source>
</evidence>
<organism evidence="5 6">
    <name type="scientific">Bombyx mandarina</name>
    <name type="common">Wild silk moth</name>
    <name type="synonym">Wild silkworm</name>
    <dbReference type="NCBI Taxonomy" id="7092"/>
    <lineage>
        <taxon>Eukaryota</taxon>
        <taxon>Metazoa</taxon>
        <taxon>Ecdysozoa</taxon>
        <taxon>Arthropoda</taxon>
        <taxon>Hexapoda</taxon>
        <taxon>Insecta</taxon>
        <taxon>Pterygota</taxon>
        <taxon>Neoptera</taxon>
        <taxon>Endopterygota</taxon>
        <taxon>Lepidoptera</taxon>
        <taxon>Glossata</taxon>
        <taxon>Ditrysia</taxon>
        <taxon>Bombycoidea</taxon>
        <taxon>Bombycidae</taxon>
        <taxon>Bombycinae</taxon>
        <taxon>Bombyx</taxon>
    </lineage>
</organism>
<dbReference type="GO" id="GO:0070920">
    <property type="term" value="P:regulation of regulatory ncRNA processing"/>
    <property type="evidence" value="ECO:0007669"/>
    <property type="project" value="TreeGrafter"/>
</dbReference>
<dbReference type="GO" id="GO:0005737">
    <property type="term" value="C:cytoplasm"/>
    <property type="evidence" value="ECO:0007669"/>
    <property type="project" value="TreeGrafter"/>
</dbReference>
<dbReference type="OrthoDB" id="6363432at2759"/>
<evidence type="ECO:0000256" key="1">
    <source>
        <dbReference type="ARBA" id="ARBA00022884"/>
    </source>
</evidence>
<reference evidence="6" key="1">
    <citation type="submission" date="2025-08" db="UniProtKB">
        <authorList>
            <consortium name="RefSeq"/>
        </authorList>
    </citation>
    <scope>IDENTIFICATION</scope>
    <source>
        <tissue evidence="6">Silk gland</tissue>
    </source>
</reference>
<protein>
    <submittedName>
        <fullName evidence="6">Uncharacterized protein LOC114251970 isoform X1</fullName>
    </submittedName>
</protein>
<dbReference type="PANTHER" id="PTHR46205">
    <property type="entry name" value="LOQUACIOUS, ISOFORM B"/>
    <property type="match status" value="1"/>
</dbReference>
<dbReference type="GO" id="GO:0070578">
    <property type="term" value="C:RISC-loading complex"/>
    <property type="evidence" value="ECO:0007669"/>
    <property type="project" value="TreeGrafter"/>
</dbReference>